<keyword evidence="3" id="KW-1185">Reference proteome</keyword>
<accession>A0A5N5GKI9</accession>
<evidence type="ECO:0000313" key="3">
    <source>
        <dbReference type="Proteomes" id="UP000327157"/>
    </source>
</evidence>
<keyword evidence="1" id="KW-1133">Transmembrane helix</keyword>
<dbReference type="Proteomes" id="UP000327157">
    <property type="component" value="Chromosome 3"/>
</dbReference>
<feature type="transmembrane region" description="Helical" evidence="1">
    <location>
        <begin position="65"/>
        <end position="86"/>
    </location>
</feature>
<name>A0A5N5GKI9_9ROSA</name>
<proteinExistence type="predicted"/>
<reference evidence="2 3" key="1">
    <citation type="submission" date="2019-09" db="EMBL/GenBank/DDBJ databases">
        <authorList>
            <person name="Ou C."/>
        </authorList>
    </citation>
    <scope>NUCLEOTIDE SEQUENCE [LARGE SCALE GENOMIC DNA]</scope>
    <source>
        <strain evidence="2">S2</strain>
        <tissue evidence="2">Leaf</tissue>
    </source>
</reference>
<keyword evidence="1" id="KW-0812">Transmembrane</keyword>
<dbReference type="EMBL" id="SMOL01000402">
    <property type="protein sequence ID" value="KAB2615868.1"/>
    <property type="molecule type" value="Genomic_DNA"/>
</dbReference>
<comment type="caution">
    <text evidence="2">The sequence shown here is derived from an EMBL/GenBank/DDBJ whole genome shotgun (WGS) entry which is preliminary data.</text>
</comment>
<reference evidence="3" key="2">
    <citation type="submission" date="2019-10" db="EMBL/GenBank/DDBJ databases">
        <title>A de novo genome assembly of a pear dwarfing rootstock.</title>
        <authorList>
            <person name="Wang F."/>
            <person name="Wang J."/>
            <person name="Li S."/>
            <person name="Zhang Y."/>
            <person name="Fang M."/>
            <person name="Ma L."/>
            <person name="Zhao Y."/>
            <person name="Jiang S."/>
        </authorList>
    </citation>
    <scope>NUCLEOTIDE SEQUENCE [LARGE SCALE GENOMIC DNA]</scope>
</reference>
<gene>
    <name evidence="2" type="ORF">D8674_022456</name>
</gene>
<evidence type="ECO:0000313" key="2">
    <source>
        <dbReference type="EMBL" id="KAB2615868.1"/>
    </source>
</evidence>
<protein>
    <submittedName>
        <fullName evidence="2">Uncharacterized protein</fullName>
    </submittedName>
</protein>
<dbReference type="AlphaFoldDB" id="A0A5N5GKI9"/>
<reference evidence="2 3" key="3">
    <citation type="submission" date="2019-11" db="EMBL/GenBank/DDBJ databases">
        <title>A de novo genome assembly of a pear dwarfing rootstock.</title>
        <authorList>
            <person name="Wang F."/>
            <person name="Wang J."/>
            <person name="Li S."/>
            <person name="Zhang Y."/>
            <person name="Fang M."/>
            <person name="Ma L."/>
            <person name="Zhao Y."/>
            <person name="Jiang S."/>
        </authorList>
    </citation>
    <scope>NUCLEOTIDE SEQUENCE [LARGE SCALE GENOMIC DNA]</scope>
    <source>
        <strain evidence="2">S2</strain>
        <tissue evidence="2">Leaf</tissue>
    </source>
</reference>
<evidence type="ECO:0000256" key="1">
    <source>
        <dbReference type="SAM" id="Phobius"/>
    </source>
</evidence>
<organism evidence="2 3">
    <name type="scientific">Pyrus ussuriensis x Pyrus communis</name>
    <dbReference type="NCBI Taxonomy" id="2448454"/>
    <lineage>
        <taxon>Eukaryota</taxon>
        <taxon>Viridiplantae</taxon>
        <taxon>Streptophyta</taxon>
        <taxon>Embryophyta</taxon>
        <taxon>Tracheophyta</taxon>
        <taxon>Spermatophyta</taxon>
        <taxon>Magnoliopsida</taxon>
        <taxon>eudicotyledons</taxon>
        <taxon>Gunneridae</taxon>
        <taxon>Pentapetalae</taxon>
        <taxon>rosids</taxon>
        <taxon>fabids</taxon>
        <taxon>Rosales</taxon>
        <taxon>Rosaceae</taxon>
        <taxon>Amygdaloideae</taxon>
        <taxon>Maleae</taxon>
        <taxon>Pyrus</taxon>
    </lineage>
</organism>
<keyword evidence="1" id="KW-0472">Membrane</keyword>
<sequence length="91" mass="9967">MEEGAAEGRREMRESSLISHRYCHTETESAKAPRGVRASAGVVAAATAYTEVKPGDDEPINITRFLFFCCICFFIIAFIITGSNTITTNCN</sequence>